<evidence type="ECO:0000256" key="1">
    <source>
        <dbReference type="SAM" id="MobiDB-lite"/>
    </source>
</evidence>
<evidence type="ECO:0008006" key="4">
    <source>
        <dbReference type="Google" id="ProtNLM"/>
    </source>
</evidence>
<dbReference type="AlphaFoldDB" id="A0A540K2M1"/>
<dbReference type="STRING" id="106549.A0A540K2M1"/>
<dbReference type="Proteomes" id="UP000315295">
    <property type="component" value="Unassembled WGS sequence"/>
</dbReference>
<comment type="caution">
    <text evidence="2">The sequence shown here is derived from an EMBL/GenBank/DDBJ whole genome shotgun (WGS) entry which is preliminary data.</text>
</comment>
<gene>
    <name evidence="2" type="ORF">C1H46_021810</name>
</gene>
<organism evidence="2 3">
    <name type="scientific">Malus baccata</name>
    <name type="common">Siberian crab apple</name>
    <name type="synonym">Pyrus baccata</name>
    <dbReference type="NCBI Taxonomy" id="106549"/>
    <lineage>
        <taxon>Eukaryota</taxon>
        <taxon>Viridiplantae</taxon>
        <taxon>Streptophyta</taxon>
        <taxon>Embryophyta</taxon>
        <taxon>Tracheophyta</taxon>
        <taxon>Spermatophyta</taxon>
        <taxon>Magnoliopsida</taxon>
        <taxon>eudicotyledons</taxon>
        <taxon>Gunneridae</taxon>
        <taxon>Pentapetalae</taxon>
        <taxon>rosids</taxon>
        <taxon>fabids</taxon>
        <taxon>Rosales</taxon>
        <taxon>Rosaceae</taxon>
        <taxon>Amygdaloideae</taxon>
        <taxon>Maleae</taxon>
        <taxon>Malus</taxon>
    </lineage>
</organism>
<protein>
    <recommendedName>
        <fullName evidence="4">AMP-dependent synthetase/ligase domain-containing protein</fullName>
    </recommendedName>
</protein>
<dbReference type="EMBL" id="VIEB01047472">
    <property type="protein sequence ID" value="TQD68535.1"/>
    <property type="molecule type" value="Genomic_DNA"/>
</dbReference>
<name>A0A540K2M1_MALBA</name>
<proteinExistence type="predicted"/>
<evidence type="ECO:0000313" key="2">
    <source>
        <dbReference type="EMBL" id="TQD68535.1"/>
    </source>
</evidence>
<sequence>MDPKNELCSKTKAFHNLRPRSQPPPQTTPLSLTDYLISCLHHSPPLPSTPALLDTATGHHILYPEFIFRVRTLAASLQSQLGLSHGQCAFVLSPNSHGQCAFVQYCRSK</sequence>
<feature type="region of interest" description="Disordered" evidence="1">
    <location>
        <begin position="1"/>
        <end position="27"/>
    </location>
</feature>
<reference evidence="2 3" key="1">
    <citation type="journal article" date="2019" name="G3 (Bethesda)">
        <title>Sequencing of a Wild Apple (Malus baccata) Genome Unravels the Differences Between Cultivated and Wild Apple Species Regarding Disease Resistance and Cold Tolerance.</title>
        <authorList>
            <person name="Chen X."/>
        </authorList>
    </citation>
    <scope>NUCLEOTIDE SEQUENCE [LARGE SCALE GENOMIC DNA]</scope>
    <source>
        <strain evidence="3">cv. Shandingzi</strain>
        <tissue evidence="2">Leaves</tissue>
    </source>
</reference>
<keyword evidence="3" id="KW-1185">Reference proteome</keyword>
<dbReference type="SUPFAM" id="SSF56801">
    <property type="entry name" value="Acetyl-CoA synthetase-like"/>
    <property type="match status" value="1"/>
</dbReference>
<evidence type="ECO:0000313" key="3">
    <source>
        <dbReference type="Proteomes" id="UP000315295"/>
    </source>
</evidence>
<accession>A0A540K2M1</accession>